<dbReference type="Proteomes" id="UP000085678">
    <property type="component" value="Unplaced"/>
</dbReference>
<dbReference type="InterPro" id="IPR011992">
    <property type="entry name" value="EF-hand-dom_pair"/>
</dbReference>
<name>A0A1S3I864_LINAN</name>
<keyword evidence="9" id="KW-1185">Reference proteome</keyword>
<dbReference type="GO" id="GO:0050840">
    <property type="term" value="F:extracellular matrix binding"/>
    <property type="evidence" value="ECO:0007669"/>
    <property type="project" value="TreeGrafter"/>
</dbReference>
<dbReference type="GO" id="GO:0005509">
    <property type="term" value="F:calcium ion binding"/>
    <property type="evidence" value="ECO:0007669"/>
    <property type="project" value="InterPro"/>
</dbReference>
<keyword evidence="5" id="KW-1015">Disulfide bond</keyword>
<evidence type="ECO:0000256" key="2">
    <source>
        <dbReference type="ARBA" id="ARBA00022525"/>
    </source>
</evidence>
<feature type="signal peptide" evidence="7">
    <location>
        <begin position="1"/>
        <end position="21"/>
    </location>
</feature>
<dbReference type="InParanoid" id="A0A1S3I864"/>
<dbReference type="GeneID" id="106161862"/>
<dbReference type="PANTHER" id="PTHR13866">
    <property type="entry name" value="SPARC OSTEONECTIN"/>
    <property type="match status" value="1"/>
</dbReference>
<evidence type="ECO:0000313" key="10">
    <source>
        <dbReference type="RefSeq" id="XP_013394388.1"/>
    </source>
</evidence>
<comment type="subcellular location">
    <subcellularLocation>
        <location evidence="1">Secreted</location>
    </subcellularLocation>
</comment>
<protein>
    <submittedName>
        <fullName evidence="10">SPARC</fullName>
    </submittedName>
</protein>
<dbReference type="PANTHER" id="PTHR13866:SF14">
    <property type="entry name" value="BM-40"/>
    <property type="match status" value="1"/>
</dbReference>
<evidence type="ECO:0000256" key="4">
    <source>
        <dbReference type="ARBA" id="ARBA00022837"/>
    </source>
</evidence>
<dbReference type="AlphaFoldDB" id="A0A1S3I864"/>
<organism evidence="9 10">
    <name type="scientific">Lingula anatina</name>
    <name type="common">Brachiopod</name>
    <name type="synonym">Lingula unguis</name>
    <dbReference type="NCBI Taxonomy" id="7574"/>
    <lineage>
        <taxon>Eukaryota</taxon>
        <taxon>Metazoa</taxon>
        <taxon>Spiralia</taxon>
        <taxon>Lophotrochozoa</taxon>
        <taxon>Brachiopoda</taxon>
        <taxon>Linguliformea</taxon>
        <taxon>Lingulata</taxon>
        <taxon>Lingulida</taxon>
        <taxon>Linguloidea</taxon>
        <taxon>Lingulidae</taxon>
        <taxon>Lingula</taxon>
    </lineage>
</organism>
<evidence type="ECO:0000256" key="6">
    <source>
        <dbReference type="ARBA" id="ARBA00023180"/>
    </source>
</evidence>
<accession>A0A1S3I864</accession>
<sequence>MAGKTLVAFAALLLAATCVLAEKPDTEEDLEATNEKNLLEAKIADACREKKCKLGHECTLDEDGHRICVCASKCHELKPLKVCSTQNETFPSECDLDRERCLCHRGQEGCQNKEHKKAHLDYYGECKDIPECTEGQMRSFSRRMSEWLFQVMKELSARKDLTEFAEKLAEEAKSQPKGKHSVIPVIWKFCDLDKSKDKSVNRRELLPLTSMLKPLEHCLGPFLDTCAGDDRMITLGEWGTCLGLEKDDVNKFEDLCDKMEANLEEEEEEDDEE</sequence>
<dbReference type="OrthoDB" id="9972865at2759"/>
<keyword evidence="3 7" id="KW-0732">Signal</keyword>
<dbReference type="GO" id="GO:0005518">
    <property type="term" value="F:collagen binding"/>
    <property type="evidence" value="ECO:0007669"/>
    <property type="project" value="TreeGrafter"/>
</dbReference>
<dbReference type="STRING" id="7574.A0A1S3I864"/>
<evidence type="ECO:0000313" key="9">
    <source>
        <dbReference type="Proteomes" id="UP000085678"/>
    </source>
</evidence>
<dbReference type="PROSITE" id="PS00018">
    <property type="entry name" value="EF_HAND_1"/>
    <property type="match status" value="1"/>
</dbReference>
<feature type="domain" description="SPARC/Testican calcium-binding" evidence="8">
    <location>
        <begin position="130"/>
        <end position="241"/>
    </location>
</feature>
<dbReference type="InterPro" id="IPR036058">
    <property type="entry name" value="Kazal_dom_sf"/>
</dbReference>
<dbReference type="KEGG" id="lak:106161862"/>
<evidence type="ECO:0000256" key="7">
    <source>
        <dbReference type="SAM" id="SignalP"/>
    </source>
</evidence>
<keyword evidence="4" id="KW-0106">Calcium</keyword>
<gene>
    <name evidence="10" type="primary">LOC106161862</name>
</gene>
<dbReference type="InterPro" id="IPR018247">
    <property type="entry name" value="EF_Hand_1_Ca_BS"/>
</dbReference>
<reference evidence="10" key="1">
    <citation type="submission" date="2025-08" db="UniProtKB">
        <authorList>
            <consortium name="RefSeq"/>
        </authorList>
    </citation>
    <scope>IDENTIFICATION</scope>
    <source>
        <tissue evidence="10">Gonads</tissue>
    </source>
</reference>
<dbReference type="Gene3D" id="1.10.238.10">
    <property type="entry name" value="EF-hand"/>
    <property type="match status" value="1"/>
</dbReference>
<dbReference type="GO" id="GO:0005615">
    <property type="term" value="C:extracellular space"/>
    <property type="evidence" value="ECO:0007669"/>
    <property type="project" value="TreeGrafter"/>
</dbReference>
<dbReference type="InterPro" id="IPR019577">
    <property type="entry name" value="SPARC/Testican_Ca-bd-dom"/>
</dbReference>
<keyword evidence="2" id="KW-0964">Secreted</keyword>
<evidence type="ECO:0000259" key="8">
    <source>
        <dbReference type="Pfam" id="PF10591"/>
    </source>
</evidence>
<evidence type="ECO:0000256" key="1">
    <source>
        <dbReference type="ARBA" id="ARBA00004613"/>
    </source>
</evidence>
<dbReference type="SUPFAM" id="SSF47473">
    <property type="entry name" value="EF-hand"/>
    <property type="match status" value="1"/>
</dbReference>
<dbReference type="SUPFAM" id="SSF100895">
    <property type="entry name" value="Kazal-type serine protease inhibitors"/>
    <property type="match status" value="1"/>
</dbReference>
<dbReference type="FunCoup" id="A0A1S3I864">
    <property type="interactions" value="83"/>
</dbReference>
<evidence type="ECO:0000256" key="5">
    <source>
        <dbReference type="ARBA" id="ARBA00023157"/>
    </source>
</evidence>
<proteinExistence type="predicted"/>
<feature type="chain" id="PRO_5010356637" evidence="7">
    <location>
        <begin position="22"/>
        <end position="273"/>
    </location>
</feature>
<keyword evidence="6" id="KW-0325">Glycoprotein</keyword>
<evidence type="ECO:0000256" key="3">
    <source>
        <dbReference type="ARBA" id="ARBA00022729"/>
    </source>
</evidence>
<dbReference type="RefSeq" id="XP_013394388.1">
    <property type="nucleotide sequence ID" value="XM_013538934.1"/>
</dbReference>
<dbReference type="Pfam" id="PF10591">
    <property type="entry name" value="SPARC_Ca_bdg"/>
    <property type="match status" value="1"/>
</dbReference>
<dbReference type="Gene3D" id="3.30.60.30">
    <property type="match status" value="1"/>
</dbReference>